<organism evidence="2 3">
    <name type="scientific">Nocardioides luteus</name>
    <dbReference type="NCBI Taxonomy" id="1844"/>
    <lineage>
        <taxon>Bacteria</taxon>
        <taxon>Bacillati</taxon>
        <taxon>Actinomycetota</taxon>
        <taxon>Actinomycetes</taxon>
        <taxon>Propionibacteriales</taxon>
        <taxon>Nocardioidaceae</taxon>
        <taxon>Nocardioides</taxon>
    </lineage>
</organism>
<sequence length="251" mass="27133">MGFDVAAERYARFMGRYAEPLAPHFADFARVSMGQRVLDVGCGPGTLTRVLVTLTEAHLVAAIDPSPPFIEAVARKLARVDVHTGVAEALPFADHWFDVSLAQLVVHFMTDPEAGIQEMIRVTRPGGTVAACVWDADTGAVAPFWACVHEIDPEAQDEAFLAGARMGDLEQMFKKAGLRKVEPSGLVIRVTHPTFEDWWDPYTLGVGPAGDYVSSLDDAGRKALEDVARRRLGNGPFTVTATAWAARGTVA</sequence>
<keyword evidence="2" id="KW-0489">Methyltransferase</keyword>
<keyword evidence="2" id="KW-0808">Transferase</keyword>
<dbReference type="Pfam" id="PF08241">
    <property type="entry name" value="Methyltransf_11"/>
    <property type="match status" value="1"/>
</dbReference>
<protein>
    <submittedName>
        <fullName evidence="2">SAM-dependent methyltransferase</fullName>
    </submittedName>
</protein>
<reference evidence="2" key="1">
    <citation type="submission" date="2016-10" db="EMBL/GenBank/DDBJ databases">
        <title>Draft Genome Sequence of Nocardioides luteus Strain BAFB, an Alkane-Degrading Bacterium Isolated from JP-7 Polluted Soil.</title>
        <authorList>
            <person name="Brown L."/>
            <person name="Ruiz O.N."/>
            <person name="Gunasekera T."/>
        </authorList>
    </citation>
    <scope>NUCLEOTIDE SEQUENCE [LARGE SCALE GENOMIC DNA]</scope>
    <source>
        <strain evidence="2">BAFB</strain>
    </source>
</reference>
<dbReference type="Proteomes" id="UP000033772">
    <property type="component" value="Unassembled WGS sequence"/>
</dbReference>
<feature type="domain" description="Methyltransferase type 11" evidence="1">
    <location>
        <begin position="38"/>
        <end position="130"/>
    </location>
</feature>
<dbReference type="PANTHER" id="PTHR43591">
    <property type="entry name" value="METHYLTRANSFERASE"/>
    <property type="match status" value="1"/>
</dbReference>
<dbReference type="InterPro" id="IPR013216">
    <property type="entry name" value="Methyltransf_11"/>
</dbReference>
<evidence type="ECO:0000313" key="3">
    <source>
        <dbReference type="Proteomes" id="UP000033772"/>
    </source>
</evidence>
<dbReference type="GO" id="GO:0032259">
    <property type="term" value="P:methylation"/>
    <property type="evidence" value="ECO:0007669"/>
    <property type="project" value="UniProtKB-KW"/>
</dbReference>
<dbReference type="PANTHER" id="PTHR43591:SF24">
    <property type="entry name" value="2-METHOXY-6-POLYPRENYL-1,4-BENZOQUINOL METHYLASE, MITOCHONDRIAL"/>
    <property type="match status" value="1"/>
</dbReference>
<gene>
    <name evidence="2" type="ORF">UG56_010790</name>
</gene>
<dbReference type="GO" id="GO:0008757">
    <property type="term" value="F:S-adenosylmethionine-dependent methyltransferase activity"/>
    <property type="evidence" value="ECO:0007669"/>
    <property type="project" value="InterPro"/>
</dbReference>
<evidence type="ECO:0000259" key="1">
    <source>
        <dbReference type="Pfam" id="PF08241"/>
    </source>
</evidence>
<dbReference type="STRING" id="1844.UG56_010790"/>
<dbReference type="AlphaFoldDB" id="A0A1J4N8B2"/>
<dbReference type="CDD" id="cd02440">
    <property type="entry name" value="AdoMet_MTases"/>
    <property type="match status" value="1"/>
</dbReference>
<accession>A0A1J4N8B2</accession>
<name>A0A1J4N8B2_9ACTN</name>
<proteinExistence type="predicted"/>
<dbReference type="InterPro" id="IPR029063">
    <property type="entry name" value="SAM-dependent_MTases_sf"/>
</dbReference>
<dbReference type="SUPFAM" id="SSF53335">
    <property type="entry name" value="S-adenosyl-L-methionine-dependent methyltransferases"/>
    <property type="match status" value="1"/>
</dbReference>
<comment type="caution">
    <text evidence="2">The sequence shown here is derived from an EMBL/GenBank/DDBJ whole genome shotgun (WGS) entry which is preliminary data.</text>
</comment>
<dbReference type="EMBL" id="JZDQ02000013">
    <property type="protein sequence ID" value="OIJ26721.1"/>
    <property type="molecule type" value="Genomic_DNA"/>
</dbReference>
<evidence type="ECO:0000313" key="2">
    <source>
        <dbReference type="EMBL" id="OIJ26721.1"/>
    </source>
</evidence>
<keyword evidence="3" id="KW-1185">Reference proteome</keyword>
<dbReference type="RefSeq" id="WP_045548317.1">
    <property type="nucleotide sequence ID" value="NZ_JZDQ02000013.1"/>
</dbReference>
<dbReference type="OrthoDB" id="9795634at2"/>
<dbReference type="Gene3D" id="3.40.50.150">
    <property type="entry name" value="Vaccinia Virus protein VP39"/>
    <property type="match status" value="1"/>
</dbReference>